<protein>
    <submittedName>
        <fullName evidence="1">Uncharacterized protein</fullName>
    </submittedName>
</protein>
<name>A0ABR2VUU5_9FUNG</name>
<gene>
    <name evidence="1" type="ORF">K7432_010838</name>
</gene>
<dbReference type="EMBL" id="JASJQH010007656">
    <property type="protein sequence ID" value="KAK9703251.1"/>
    <property type="molecule type" value="Genomic_DNA"/>
</dbReference>
<proteinExistence type="predicted"/>
<comment type="caution">
    <text evidence="1">The sequence shown here is derived from an EMBL/GenBank/DDBJ whole genome shotgun (WGS) entry which is preliminary data.</text>
</comment>
<organism evidence="1 2">
    <name type="scientific">Basidiobolus ranarum</name>
    <dbReference type="NCBI Taxonomy" id="34480"/>
    <lineage>
        <taxon>Eukaryota</taxon>
        <taxon>Fungi</taxon>
        <taxon>Fungi incertae sedis</taxon>
        <taxon>Zoopagomycota</taxon>
        <taxon>Entomophthoromycotina</taxon>
        <taxon>Basidiobolomycetes</taxon>
        <taxon>Basidiobolales</taxon>
        <taxon>Basidiobolaceae</taxon>
        <taxon>Basidiobolus</taxon>
    </lineage>
</organism>
<sequence length="59" mass="6664">MVTLDDVSDIWQRADLQPMEGLLSNLLPPVATLCCKMIDSHEAVEKALRSLLDYPMYGR</sequence>
<reference evidence="1 2" key="1">
    <citation type="submission" date="2023-04" db="EMBL/GenBank/DDBJ databases">
        <title>Genome of Basidiobolus ranarum AG-B5.</title>
        <authorList>
            <person name="Stajich J.E."/>
            <person name="Carter-House D."/>
            <person name="Gryganskyi A."/>
        </authorList>
    </citation>
    <scope>NUCLEOTIDE SEQUENCE [LARGE SCALE GENOMIC DNA]</scope>
    <source>
        <strain evidence="1 2">AG-B5</strain>
    </source>
</reference>
<evidence type="ECO:0000313" key="1">
    <source>
        <dbReference type="EMBL" id="KAK9703251.1"/>
    </source>
</evidence>
<keyword evidence="2" id="KW-1185">Reference proteome</keyword>
<evidence type="ECO:0000313" key="2">
    <source>
        <dbReference type="Proteomes" id="UP001479436"/>
    </source>
</evidence>
<accession>A0ABR2VUU5</accession>
<dbReference type="Proteomes" id="UP001479436">
    <property type="component" value="Unassembled WGS sequence"/>
</dbReference>